<feature type="region of interest" description="Disordered" evidence="1">
    <location>
        <begin position="199"/>
        <end position="271"/>
    </location>
</feature>
<feature type="compositionally biased region" description="Polar residues" evidence="1">
    <location>
        <begin position="518"/>
        <end position="532"/>
    </location>
</feature>
<evidence type="ECO:0000313" key="3">
    <source>
        <dbReference type="Proteomes" id="UP000078046"/>
    </source>
</evidence>
<organism evidence="2 3">
    <name type="scientific">Intoshia linei</name>
    <dbReference type="NCBI Taxonomy" id="1819745"/>
    <lineage>
        <taxon>Eukaryota</taxon>
        <taxon>Metazoa</taxon>
        <taxon>Spiralia</taxon>
        <taxon>Lophotrochozoa</taxon>
        <taxon>Mesozoa</taxon>
        <taxon>Orthonectida</taxon>
        <taxon>Rhopaluridae</taxon>
        <taxon>Intoshia</taxon>
    </lineage>
</organism>
<name>A0A177B9Z0_9BILA</name>
<feature type="region of interest" description="Disordered" evidence="1">
    <location>
        <begin position="545"/>
        <end position="599"/>
    </location>
</feature>
<feature type="compositionally biased region" description="Polar residues" evidence="1">
    <location>
        <begin position="796"/>
        <end position="809"/>
    </location>
</feature>
<feature type="region of interest" description="Disordered" evidence="1">
    <location>
        <begin position="509"/>
        <end position="532"/>
    </location>
</feature>
<comment type="caution">
    <text evidence="2">The sequence shown here is derived from an EMBL/GenBank/DDBJ whole genome shotgun (WGS) entry which is preliminary data.</text>
</comment>
<dbReference type="PANTHER" id="PTHR21937:SF5">
    <property type="entry name" value="GENE 973-RELATED"/>
    <property type="match status" value="1"/>
</dbReference>
<reference evidence="2 3" key="1">
    <citation type="submission" date="2016-04" db="EMBL/GenBank/DDBJ databases">
        <title>The genome of Intoshia linei affirms orthonectids as highly simplified spiralians.</title>
        <authorList>
            <person name="Mikhailov K.V."/>
            <person name="Slusarev G.S."/>
            <person name="Nikitin M.A."/>
            <person name="Logacheva M.D."/>
            <person name="Penin A."/>
            <person name="Aleoshin V."/>
            <person name="Panchin Y.V."/>
        </authorList>
    </citation>
    <scope>NUCLEOTIDE SEQUENCE [LARGE SCALE GENOMIC DNA]</scope>
    <source>
        <strain evidence="2">Intl2013</strain>
        <tissue evidence="2">Whole animal</tissue>
    </source>
</reference>
<feature type="region of interest" description="Disordered" evidence="1">
    <location>
        <begin position="163"/>
        <end position="184"/>
    </location>
</feature>
<gene>
    <name evidence="2" type="ORF">A3Q56_01771</name>
</gene>
<feature type="compositionally biased region" description="Low complexity" evidence="1">
    <location>
        <begin position="545"/>
        <end position="561"/>
    </location>
</feature>
<feature type="compositionally biased region" description="Polar residues" evidence="1">
    <location>
        <begin position="228"/>
        <end position="271"/>
    </location>
</feature>
<dbReference type="EMBL" id="LWCA01000145">
    <property type="protein sequence ID" value="OAF70463.1"/>
    <property type="molecule type" value="Genomic_DNA"/>
</dbReference>
<protein>
    <submittedName>
        <fullName evidence="2">Uncharacterized protein</fullName>
    </submittedName>
</protein>
<feature type="region of interest" description="Disordered" evidence="1">
    <location>
        <begin position="796"/>
        <end position="847"/>
    </location>
</feature>
<feature type="region of interest" description="Disordered" evidence="1">
    <location>
        <begin position="640"/>
        <end position="668"/>
    </location>
</feature>
<sequence length="1062" mass="121465">MNASTKIGVISKNSMYLTDQYNQSYKNYAQDDLSKIPLPYRILSQMLIPIKSNKYTFFRSSSEISESPRTNSVLSSLGVAEVINEQENIYKKINYEEEQDQTKKNILAELLINSAVNHVLQHTENIGKKIIDITHEKFNMEEAVNKYVTSVSMSDSLRISGISSTIPTSTKESRSISTKDKSSKQDIHSISTITTFSKTFSTPNKSKATPSSHRKTTSEETFADNDETPISKSKVNSSTKATYISTPKDLSSTVLSPQSRNTTNESGTKSALNTLSSHAQSVVTSINLGDNLLQDVDKAAKYWTLFQNNFPCGTQSLKSNKNVKKNKKRKIKSAMSNIAQLRDSIAKSLIEALSSSSNSPSFEKLKKSEIYISNELIEILSKEDVDISDIETVNFSTSSSKNTVTIIKSKDSLSLKSSSSNISPDISSDSFKEITSSSEILNVTQRKELSHISEEKTMDIIETDQPVEKEIENPINLLSKKVEPITINQQKTVLEYVDIKETILEDIESEKSPVKSEPLSQTSVNKYESESSVLPSIDEHKSILSPKSVKSLKSTKSSPSLEKIDKRSTPSKTSTSDDGDNKSKSSKRSKISKKSESVQEFKGKTIFRKSSVKSAVSDKQKDTFVIEKVVDQNEIKKLYYQSSPPPTTEPIKKKFVKKSEKKPKFTKTEKIIKPEKKVNKLKPKAKPKKVTEVETEKNEITETIKKTEIIDVPIPQIKETIKKIIEEKIVLERDPSSLISSSAVNTSATKETRTEEDIDFVIVRDEFSDSHIDSLNDGRLSMSIALSELSGSISSIKQKNATPKQSIDVQSRAARRGAEAQRRRDLVEKKRKEEVERRNRANREKQRKEDLKLELENERKQYEEERSARTWLHNIWMQEEEQKLLNEKRRKLANEELDIKRKEDKKKKIEKLREEQRLLALQRKMEEEEMTQNRLDEKRREQLLLDQMKEEERLEYERQKAIELERLEKQREIQRIRQQEEARLAMIAAKRLAVEIEIHKAELERRIQFNHTLKVELNGLERTQEISRAFIYSYYQLLKWLGVDMGQIKNLNDFVSLINSLY</sequence>
<dbReference type="OrthoDB" id="6162046at2759"/>
<feature type="compositionally biased region" description="Basic and acidic residues" evidence="1">
    <location>
        <begin position="816"/>
        <end position="847"/>
    </location>
</feature>
<dbReference type="PANTHER" id="PTHR21937">
    <property type="entry name" value="CCDC66 DOMAIN-CONTAINING PROTEIN"/>
    <property type="match status" value="1"/>
</dbReference>
<proteinExistence type="predicted"/>
<evidence type="ECO:0000313" key="2">
    <source>
        <dbReference type="EMBL" id="OAF70463.1"/>
    </source>
</evidence>
<feature type="compositionally biased region" description="Basic and acidic residues" evidence="1">
    <location>
        <begin position="171"/>
        <end position="184"/>
    </location>
</feature>
<keyword evidence="3" id="KW-1185">Reference proteome</keyword>
<dbReference type="Proteomes" id="UP000078046">
    <property type="component" value="Unassembled WGS sequence"/>
</dbReference>
<dbReference type="InterPro" id="IPR031440">
    <property type="entry name" value="DUF4670"/>
</dbReference>
<evidence type="ECO:0000256" key="1">
    <source>
        <dbReference type="SAM" id="MobiDB-lite"/>
    </source>
</evidence>
<accession>A0A177B9Z0</accession>
<dbReference type="AlphaFoldDB" id="A0A177B9Z0"/>